<gene>
    <name evidence="2" type="ORF">AJ79_06287</name>
</gene>
<feature type="region of interest" description="Disordered" evidence="1">
    <location>
        <begin position="1"/>
        <end position="29"/>
    </location>
</feature>
<dbReference type="STRING" id="1447875.A0A2B7XEM4"/>
<protein>
    <submittedName>
        <fullName evidence="2">Uncharacterized protein</fullName>
    </submittedName>
</protein>
<reference evidence="2 3" key="1">
    <citation type="submission" date="2017-10" db="EMBL/GenBank/DDBJ databases">
        <title>Comparative genomics in systemic dimorphic fungi from Ajellomycetaceae.</title>
        <authorList>
            <person name="Munoz J.F."/>
            <person name="Mcewen J.G."/>
            <person name="Clay O.K."/>
            <person name="Cuomo C.A."/>
        </authorList>
    </citation>
    <scope>NUCLEOTIDE SEQUENCE [LARGE SCALE GENOMIC DNA]</scope>
    <source>
        <strain evidence="2 3">UAMH5409</strain>
    </source>
</reference>
<evidence type="ECO:0000313" key="3">
    <source>
        <dbReference type="Proteomes" id="UP000223968"/>
    </source>
</evidence>
<proteinExistence type="predicted"/>
<feature type="compositionally biased region" description="Polar residues" evidence="1">
    <location>
        <begin position="15"/>
        <end position="27"/>
    </location>
</feature>
<evidence type="ECO:0000313" key="2">
    <source>
        <dbReference type="EMBL" id="PGH07385.1"/>
    </source>
</evidence>
<comment type="caution">
    <text evidence="2">The sequence shown here is derived from an EMBL/GenBank/DDBJ whole genome shotgun (WGS) entry which is preliminary data.</text>
</comment>
<dbReference type="OrthoDB" id="2103397at2759"/>
<organism evidence="2 3">
    <name type="scientific">Helicocarpus griseus UAMH5409</name>
    <dbReference type="NCBI Taxonomy" id="1447875"/>
    <lineage>
        <taxon>Eukaryota</taxon>
        <taxon>Fungi</taxon>
        <taxon>Dikarya</taxon>
        <taxon>Ascomycota</taxon>
        <taxon>Pezizomycotina</taxon>
        <taxon>Eurotiomycetes</taxon>
        <taxon>Eurotiomycetidae</taxon>
        <taxon>Onygenales</taxon>
        <taxon>Ajellomycetaceae</taxon>
        <taxon>Helicocarpus</taxon>
    </lineage>
</organism>
<feature type="compositionally biased region" description="Low complexity" evidence="1">
    <location>
        <begin position="1"/>
        <end position="12"/>
    </location>
</feature>
<accession>A0A2B7XEM4</accession>
<keyword evidence="3" id="KW-1185">Reference proteome</keyword>
<evidence type="ECO:0000256" key="1">
    <source>
        <dbReference type="SAM" id="MobiDB-lite"/>
    </source>
</evidence>
<dbReference type="AlphaFoldDB" id="A0A2B7XEM4"/>
<dbReference type="EMBL" id="PDNB01000110">
    <property type="protein sequence ID" value="PGH07385.1"/>
    <property type="molecule type" value="Genomic_DNA"/>
</dbReference>
<dbReference type="Proteomes" id="UP000223968">
    <property type="component" value="Unassembled WGS sequence"/>
</dbReference>
<sequence>MSLPSTPSTPLSDEIQPQSSPVLSTPSGRRKQVVVEAYQHASSTVRALLERDDVPPAYRDAFQNLITAVDHLAGFKKLKAEPPTLPASSIQHINDAAGLFGLEFSDTDPEYVWDIPNNGPPISLSPETDNLLRRMRHANFWIRNSAESLSRTFIDLLCLIGGHPLSAQSPSDQRVSGIADYVLGYEPPVRTARSFESFSIIVEAKKDPIGPGLGQIVAYMVAAQQHRLGLRPWRITNHLRHDLRWHIVAFPTAGWKSPSRL</sequence>
<name>A0A2B7XEM4_9EURO</name>